<evidence type="ECO:0000256" key="1">
    <source>
        <dbReference type="SAM" id="SignalP"/>
    </source>
</evidence>
<dbReference type="EMBL" id="MDHJ01000001">
    <property type="protein sequence ID" value="OUE08610.1"/>
    <property type="molecule type" value="Genomic_DNA"/>
</dbReference>
<feature type="chain" id="PRO_5013395515" description="DUF3828 domain-containing protein" evidence="1">
    <location>
        <begin position="34"/>
        <end position="186"/>
    </location>
</feature>
<accession>A0A251XT04</accession>
<gene>
    <name evidence="2" type="ORF">CMsap09_06655</name>
</gene>
<dbReference type="PROSITE" id="PS51257">
    <property type="entry name" value="PROKAR_LIPOPROTEIN"/>
    <property type="match status" value="1"/>
</dbReference>
<sequence>MHERPRHRPRRVTGTLTGSLALLLLSCVLSGCAAPEAPSPQGPPTPALSQEQWDAAAFKDLYTRYVDLPLDEETEDELRGLLTGRALESDLESLASDRASGRRIVGKETFRRFSVTDRGDDPQSGEYMVAQACLDVGGTRFVDAGGTDVTPQREALLSLQIKAVRVEGGDWRISDFVRNDEVRACA</sequence>
<proteinExistence type="predicted"/>
<evidence type="ECO:0000313" key="3">
    <source>
        <dbReference type="Proteomes" id="UP000195106"/>
    </source>
</evidence>
<organism evidence="2 3">
    <name type="scientific">Clavibacter michiganensis</name>
    <dbReference type="NCBI Taxonomy" id="28447"/>
    <lineage>
        <taxon>Bacteria</taxon>
        <taxon>Bacillati</taxon>
        <taxon>Actinomycetota</taxon>
        <taxon>Actinomycetes</taxon>
        <taxon>Micrococcales</taxon>
        <taxon>Microbacteriaceae</taxon>
        <taxon>Clavibacter</taxon>
    </lineage>
</organism>
<reference evidence="2 3" key="1">
    <citation type="submission" date="2016-08" db="EMBL/GenBank/DDBJ databases">
        <title>Genome sequence of Clavibacter michiganensis spp. strain CASJ009.</title>
        <authorList>
            <person name="Thapa S.P."/>
            <person name="Coaker G."/>
        </authorList>
    </citation>
    <scope>NUCLEOTIDE SEQUENCE [LARGE SCALE GENOMIC DNA]</scope>
    <source>
        <strain evidence="2">CASJ009</strain>
    </source>
</reference>
<name>A0A251XT04_9MICO</name>
<protein>
    <recommendedName>
        <fullName evidence="4">DUF3828 domain-containing protein</fullName>
    </recommendedName>
</protein>
<evidence type="ECO:0000313" key="2">
    <source>
        <dbReference type="EMBL" id="OUE08610.1"/>
    </source>
</evidence>
<keyword evidence="1" id="KW-0732">Signal</keyword>
<comment type="caution">
    <text evidence="2">The sequence shown here is derived from an EMBL/GenBank/DDBJ whole genome shotgun (WGS) entry which is preliminary data.</text>
</comment>
<dbReference type="Proteomes" id="UP000195106">
    <property type="component" value="Unassembled WGS sequence"/>
</dbReference>
<feature type="signal peptide" evidence="1">
    <location>
        <begin position="1"/>
        <end position="33"/>
    </location>
</feature>
<evidence type="ECO:0008006" key="4">
    <source>
        <dbReference type="Google" id="ProtNLM"/>
    </source>
</evidence>
<dbReference type="AlphaFoldDB" id="A0A251XT04"/>